<dbReference type="InterPro" id="IPR000719">
    <property type="entry name" value="Prot_kinase_dom"/>
</dbReference>
<dbReference type="InParanoid" id="A0A1B6P9G1"/>
<dbReference type="STRING" id="4558.A0A1B6P9G1"/>
<dbReference type="AlphaFoldDB" id="A0A1B6P9G1"/>
<dbReference type="GO" id="GO:0004674">
    <property type="term" value="F:protein serine/threonine kinase activity"/>
    <property type="evidence" value="ECO:0007669"/>
    <property type="project" value="UniProtKB-KW"/>
</dbReference>
<feature type="chain" id="PRO_5008588766" description="non-specific serine/threonine protein kinase" evidence="21">
    <location>
        <begin position="22"/>
        <end position="963"/>
    </location>
</feature>
<keyword evidence="9" id="KW-0677">Repeat</keyword>
<keyword evidence="8 21" id="KW-0732">Signal</keyword>
<keyword evidence="24" id="KW-1185">Reference proteome</keyword>
<dbReference type="SMART" id="SM00220">
    <property type="entry name" value="S_TKc"/>
    <property type="match status" value="1"/>
</dbReference>
<keyword evidence="11" id="KW-0418">Kinase</keyword>
<reference evidence="24" key="2">
    <citation type="journal article" date="2018" name="Plant J.">
        <title>The Sorghum bicolor reference genome: improved assembly, gene annotations, a transcriptome atlas, and signatures of genome organization.</title>
        <authorList>
            <person name="McCormick R.F."/>
            <person name="Truong S.K."/>
            <person name="Sreedasyam A."/>
            <person name="Jenkins J."/>
            <person name="Shu S."/>
            <person name="Sims D."/>
            <person name="Kennedy M."/>
            <person name="Amirebrahimi M."/>
            <person name="Weers B.D."/>
            <person name="McKinley B."/>
            <person name="Mattison A."/>
            <person name="Morishige D.T."/>
            <person name="Grimwood J."/>
            <person name="Schmutz J."/>
            <person name="Mullet J.E."/>
        </authorList>
    </citation>
    <scope>NUCLEOTIDE SEQUENCE [LARGE SCALE GENOMIC DNA]</scope>
    <source>
        <strain evidence="24">cv. BTx623</strain>
    </source>
</reference>
<evidence type="ECO:0000256" key="10">
    <source>
        <dbReference type="ARBA" id="ARBA00022741"/>
    </source>
</evidence>
<gene>
    <name evidence="23" type="ORF">SORBI_3009G204300</name>
</gene>
<dbReference type="GO" id="GO:0005524">
    <property type="term" value="F:ATP binding"/>
    <property type="evidence" value="ECO:0007669"/>
    <property type="project" value="UniProtKB-UniRule"/>
</dbReference>
<name>A0A1B6P9G1_SORBI</name>
<dbReference type="FunFam" id="1.10.510.10:FF:000146">
    <property type="entry name" value="LRR receptor-like serine/threonine-protein kinase IOS1"/>
    <property type="match status" value="1"/>
</dbReference>
<dbReference type="PRINTS" id="PR00019">
    <property type="entry name" value="LEURICHRPT"/>
</dbReference>
<evidence type="ECO:0000256" key="13">
    <source>
        <dbReference type="ARBA" id="ARBA00022989"/>
    </source>
</evidence>
<evidence type="ECO:0000256" key="18">
    <source>
        <dbReference type="PROSITE-ProRule" id="PRU10141"/>
    </source>
</evidence>
<dbReference type="EMBL" id="CM000768">
    <property type="protein sequence ID" value="KXG22379.1"/>
    <property type="molecule type" value="Genomic_DNA"/>
</dbReference>
<evidence type="ECO:0000256" key="9">
    <source>
        <dbReference type="ARBA" id="ARBA00022737"/>
    </source>
</evidence>
<dbReference type="Gramene" id="KXG22379">
    <property type="protein sequence ID" value="KXG22379"/>
    <property type="gene ID" value="SORBI_3009G204300"/>
</dbReference>
<evidence type="ECO:0000256" key="8">
    <source>
        <dbReference type="ARBA" id="ARBA00022729"/>
    </source>
</evidence>
<evidence type="ECO:0000256" key="15">
    <source>
        <dbReference type="ARBA" id="ARBA00023170"/>
    </source>
</evidence>
<feature type="binding site" evidence="18">
    <location>
        <position position="648"/>
    </location>
    <ligand>
        <name>ATP</name>
        <dbReference type="ChEBI" id="CHEBI:30616"/>
    </ligand>
</feature>
<dbReference type="FunFam" id="3.80.10.10:FF:000129">
    <property type="entry name" value="Leucine-rich repeat receptor-like kinase"/>
    <property type="match status" value="1"/>
</dbReference>
<dbReference type="Gene3D" id="3.80.10.10">
    <property type="entry name" value="Ribonuclease Inhibitor"/>
    <property type="match status" value="1"/>
</dbReference>
<dbReference type="FunFam" id="3.30.200.20:FF:000394">
    <property type="entry name" value="Leucine-rich repeat receptor-like protein kinase"/>
    <property type="match status" value="1"/>
</dbReference>
<keyword evidence="15" id="KW-0675">Receptor</keyword>
<dbReference type="InterPro" id="IPR011009">
    <property type="entry name" value="Kinase-like_dom_sf"/>
</dbReference>
<dbReference type="SUPFAM" id="SSF52058">
    <property type="entry name" value="L domain-like"/>
    <property type="match status" value="1"/>
</dbReference>
<evidence type="ECO:0000256" key="4">
    <source>
        <dbReference type="ARBA" id="ARBA00022553"/>
    </source>
</evidence>
<comment type="catalytic activity">
    <reaction evidence="17">
        <text>L-seryl-[protein] + ATP = O-phospho-L-seryl-[protein] + ADP + H(+)</text>
        <dbReference type="Rhea" id="RHEA:17989"/>
        <dbReference type="Rhea" id="RHEA-COMP:9863"/>
        <dbReference type="Rhea" id="RHEA-COMP:11604"/>
        <dbReference type="ChEBI" id="CHEBI:15378"/>
        <dbReference type="ChEBI" id="CHEBI:29999"/>
        <dbReference type="ChEBI" id="CHEBI:30616"/>
        <dbReference type="ChEBI" id="CHEBI:83421"/>
        <dbReference type="ChEBI" id="CHEBI:456216"/>
        <dbReference type="EC" id="2.7.11.1"/>
    </reaction>
</comment>
<feature type="signal peptide" evidence="21">
    <location>
        <begin position="1"/>
        <end position="21"/>
    </location>
</feature>
<evidence type="ECO:0000256" key="14">
    <source>
        <dbReference type="ARBA" id="ARBA00023136"/>
    </source>
</evidence>
<dbReference type="InterPro" id="IPR024788">
    <property type="entry name" value="Malectin-like_Carb-bd_dom"/>
</dbReference>
<proteinExistence type="predicted"/>
<comment type="subcellular location">
    <subcellularLocation>
        <location evidence="1">Cell membrane</location>
        <topology evidence="1">Single-pass membrane protein</topology>
    </subcellularLocation>
</comment>
<protein>
    <recommendedName>
        <fullName evidence="2">non-specific serine/threonine protein kinase</fullName>
        <ecNumber evidence="2">2.7.11.1</ecNumber>
    </recommendedName>
</protein>
<evidence type="ECO:0000256" key="7">
    <source>
        <dbReference type="ARBA" id="ARBA00022692"/>
    </source>
</evidence>
<keyword evidence="12 18" id="KW-0067">ATP-binding</keyword>
<keyword evidence="13 20" id="KW-1133">Transmembrane helix</keyword>
<dbReference type="CDD" id="cd14066">
    <property type="entry name" value="STKc_IRAK"/>
    <property type="match status" value="1"/>
</dbReference>
<dbReference type="Gene3D" id="1.10.510.10">
    <property type="entry name" value="Transferase(Phosphotransferase) domain 1"/>
    <property type="match status" value="1"/>
</dbReference>
<keyword evidence="6" id="KW-0808">Transferase</keyword>
<dbReference type="GO" id="GO:0005886">
    <property type="term" value="C:plasma membrane"/>
    <property type="evidence" value="ECO:0007669"/>
    <property type="project" value="UniProtKB-SubCell"/>
</dbReference>
<keyword evidence="10 18" id="KW-0547">Nucleotide-binding</keyword>
<dbReference type="PANTHER" id="PTHR45631:SF179">
    <property type="entry name" value="PROTEIN KINASE DOMAIN-CONTAINING PROTEIN"/>
    <property type="match status" value="1"/>
</dbReference>
<feature type="domain" description="Protein kinase" evidence="22">
    <location>
        <begin position="620"/>
        <end position="895"/>
    </location>
</feature>
<dbReference type="eggNOG" id="ENOG502QQCZ">
    <property type="taxonomic scope" value="Eukaryota"/>
</dbReference>
<dbReference type="Pfam" id="PF12819">
    <property type="entry name" value="Malectin_like"/>
    <property type="match status" value="1"/>
</dbReference>
<accession>A0A1B6P9G1</accession>
<organism evidence="23 24">
    <name type="scientific">Sorghum bicolor</name>
    <name type="common">Sorghum</name>
    <name type="synonym">Sorghum vulgare</name>
    <dbReference type="NCBI Taxonomy" id="4558"/>
    <lineage>
        <taxon>Eukaryota</taxon>
        <taxon>Viridiplantae</taxon>
        <taxon>Streptophyta</taxon>
        <taxon>Embryophyta</taxon>
        <taxon>Tracheophyta</taxon>
        <taxon>Spermatophyta</taxon>
        <taxon>Magnoliopsida</taxon>
        <taxon>Liliopsida</taxon>
        <taxon>Poales</taxon>
        <taxon>Poaceae</taxon>
        <taxon>PACMAD clade</taxon>
        <taxon>Panicoideae</taxon>
        <taxon>Andropogonodae</taxon>
        <taxon>Andropogoneae</taxon>
        <taxon>Sorghinae</taxon>
        <taxon>Sorghum</taxon>
    </lineage>
</organism>
<reference evidence="23 24" key="1">
    <citation type="journal article" date="2009" name="Nature">
        <title>The Sorghum bicolor genome and the diversification of grasses.</title>
        <authorList>
            <person name="Paterson A.H."/>
            <person name="Bowers J.E."/>
            <person name="Bruggmann R."/>
            <person name="Dubchak I."/>
            <person name="Grimwood J."/>
            <person name="Gundlach H."/>
            <person name="Haberer G."/>
            <person name="Hellsten U."/>
            <person name="Mitros T."/>
            <person name="Poliakov A."/>
            <person name="Schmutz J."/>
            <person name="Spannagl M."/>
            <person name="Tang H."/>
            <person name="Wang X."/>
            <person name="Wicker T."/>
            <person name="Bharti A.K."/>
            <person name="Chapman J."/>
            <person name="Feltus F.A."/>
            <person name="Gowik U."/>
            <person name="Grigoriev I.V."/>
            <person name="Lyons E."/>
            <person name="Maher C.A."/>
            <person name="Martis M."/>
            <person name="Narechania A."/>
            <person name="Otillar R.P."/>
            <person name="Penning B.W."/>
            <person name="Salamov A.A."/>
            <person name="Wang Y."/>
            <person name="Zhang L."/>
            <person name="Carpita N.C."/>
            <person name="Freeling M."/>
            <person name="Gingle A.R."/>
            <person name="Hash C.T."/>
            <person name="Keller B."/>
            <person name="Klein P."/>
            <person name="Kresovich S."/>
            <person name="McCann M.C."/>
            <person name="Ming R."/>
            <person name="Peterson D.G."/>
            <person name="Mehboob-ur-Rahman"/>
            <person name="Ware D."/>
            <person name="Westhoff P."/>
            <person name="Mayer K.F."/>
            <person name="Messing J."/>
            <person name="Rokhsar D.S."/>
        </authorList>
    </citation>
    <scope>NUCLEOTIDE SEQUENCE [LARGE SCALE GENOMIC DNA]</scope>
    <source>
        <strain evidence="24">cv. BTx623</strain>
    </source>
</reference>
<dbReference type="InterPro" id="IPR008271">
    <property type="entry name" value="Ser/Thr_kinase_AS"/>
</dbReference>
<comment type="catalytic activity">
    <reaction evidence="16">
        <text>L-threonyl-[protein] + ATP = O-phospho-L-threonyl-[protein] + ADP + H(+)</text>
        <dbReference type="Rhea" id="RHEA:46608"/>
        <dbReference type="Rhea" id="RHEA-COMP:11060"/>
        <dbReference type="Rhea" id="RHEA-COMP:11605"/>
        <dbReference type="ChEBI" id="CHEBI:15378"/>
        <dbReference type="ChEBI" id="CHEBI:30013"/>
        <dbReference type="ChEBI" id="CHEBI:30616"/>
        <dbReference type="ChEBI" id="CHEBI:61977"/>
        <dbReference type="ChEBI" id="CHEBI:456216"/>
        <dbReference type="EC" id="2.7.11.1"/>
    </reaction>
</comment>
<evidence type="ECO:0000256" key="3">
    <source>
        <dbReference type="ARBA" id="ARBA00022527"/>
    </source>
</evidence>
<evidence type="ECO:0000256" key="17">
    <source>
        <dbReference type="ARBA" id="ARBA00048679"/>
    </source>
</evidence>
<dbReference type="Proteomes" id="UP000000768">
    <property type="component" value="Chromosome 9"/>
</dbReference>
<evidence type="ECO:0000256" key="6">
    <source>
        <dbReference type="ARBA" id="ARBA00022679"/>
    </source>
</evidence>
<keyword evidence="7 20" id="KW-0812">Transmembrane</keyword>
<dbReference type="Pfam" id="PF07714">
    <property type="entry name" value="PK_Tyr_Ser-Thr"/>
    <property type="match status" value="1"/>
</dbReference>
<dbReference type="InterPro" id="IPR032675">
    <property type="entry name" value="LRR_dom_sf"/>
</dbReference>
<dbReference type="InterPro" id="IPR001245">
    <property type="entry name" value="Ser-Thr/Tyr_kinase_cat_dom"/>
</dbReference>
<dbReference type="InterPro" id="IPR017441">
    <property type="entry name" value="Protein_kinase_ATP_BS"/>
</dbReference>
<dbReference type="OrthoDB" id="2017114at2759"/>
<dbReference type="InterPro" id="IPR001611">
    <property type="entry name" value="Leu-rich_rpt"/>
</dbReference>
<evidence type="ECO:0000256" key="11">
    <source>
        <dbReference type="ARBA" id="ARBA00022777"/>
    </source>
</evidence>
<evidence type="ECO:0000256" key="21">
    <source>
        <dbReference type="SAM" id="SignalP"/>
    </source>
</evidence>
<dbReference type="EC" id="2.7.11.1" evidence="2"/>
<dbReference type="PROSITE" id="PS50011">
    <property type="entry name" value="PROTEIN_KINASE_DOM"/>
    <property type="match status" value="1"/>
</dbReference>
<evidence type="ECO:0000256" key="5">
    <source>
        <dbReference type="ARBA" id="ARBA00022614"/>
    </source>
</evidence>
<dbReference type="PROSITE" id="PS00107">
    <property type="entry name" value="PROTEIN_KINASE_ATP"/>
    <property type="match status" value="1"/>
</dbReference>
<sequence>MARRMVATSSWLLLLIGLALAAGVLQARAQPDSIGFISIDCGLPGTANSVDDATKLSYAPDAAFTDAGSNHNISVEFINPTLATRHLTARSFPDGGGARSCYTLRLPVAGGLKYLLRAEFLYGNYDGLNRPPIFDLYAGVNFWSRVNVSSPDELVRREAILVAPDDFVQVCLVNTGSGTPFISALELRPLKNSLYPQANATQGLVLLGRVNFGADEIVRYPDDPRDRVWPPRVNSAAWDVISTTRKVQNLKDDKFEVPSMVMQTAIVPRNGSNTNSIWFFWDSVPQPNDRTPGYMAIMHFSELQLLSSNAALREFIVSINDDVWSSPRGFRPDYLFSDAIYSTAPLQRSPRYNVSIDSTANSTLPPFINAAEVFSVISTTSAVTDSSDVSAIMDIKANYRLKKNWAGDPCSPKTYAWDGLTCSDAVPPDRPRITSVNISYSGLDGDISSSFANLKAVKNLDLSHNNLTGSIPDSLSQLPSLTVLDLTGNQLSGSIPPGLIKRIQDGSLTLRHDNNPNLCTNDTSSCQPAKAGKSKLAVYIAVPVVLVVVIVSVVALLYYLVPRRKEQGPTTNTVMPQNETPMGHAPAPLPPGDDAYAQAQSSLRLENRRFTYKELEMITNNFQRVLGQGGFGKVYNGFLEDGTQVAVKLRSESSNQGAREFLLEAEILTRIHHRNLVSMIGYCKDGQYMALVYEYMSEGTLHEQIAGNGRNGRCITWWQRLRIALDSAQGLEYLHKGCNPPLIHRDVKATNILLNTKLEAKIADFGFSKAFNLGNEAQIATNTLVGTPGYVDPEYQATMQPTTKSDVYSFGVVVLELVTGRQAILSDPEPTSIIQWVRRRLARGNVEDVVDVRMHGEFDVNSVWKAADIALKCTVQVSAQRPTMADVVAQLQECLELEERRRTGGGGTRGGNFYGGGSSDPSFGYDAYVADSQSTDVSQISVAFEMEHNFGKVPRMGGGPIAR</sequence>
<keyword evidence="3" id="KW-0723">Serine/threonine-protein kinase</keyword>
<dbReference type="Pfam" id="PF13855">
    <property type="entry name" value="LRR_8"/>
    <property type="match status" value="1"/>
</dbReference>
<dbReference type="ExpressionAtlas" id="A0A1B6P9G1">
    <property type="expression patterns" value="baseline and differential"/>
</dbReference>
<evidence type="ECO:0000313" key="24">
    <source>
        <dbReference type="Proteomes" id="UP000000768"/>
    </source>
</evidence>
<dbReference type="Gene3D" id="3.30.200.20">
    <property type="entry name" value="Phosphorylase Kinase, domain 1"/>
    <property type="match status" value="1"/>
</dbReference>
<dbReference type="SUPFAM" id="SSF56112">
    <property type="entry name" value="Protein kinase-like (PK-like)"/>
    <property type="match status" value="1"/>
</dbReference>
<evidence type="ECO:0000259" key="22">
    <source>
        <dbReference type="PROSITE" id="PS50011"/>
    </source>
</evidence>
<evidence type="ECO:0000256" key="19">
    <source>
        <dbReference type="SAM" id="MobiDB-lite"/>
    </source>
</evidence>
<feature type="transmembrane region" description="Helical" evidence="20">
    <location>
        <begin position="536"/>
        <end position="561"/>
    </location>
</feature>
<feature type="region of interest" description="Disordered" evidence="19">
    <location>
        <begin position="567"/>
        <end position="595"/>
    </location>
</feature>
<evidence type="ECO:0000256" key="1">
    <source>
        <dbReference type="ARBA" id="ARBA00004162"/>
    </source>
</evidence>
<keyword evidence="4" id="KW-0597">Phosphoprotein</keyword>
<dbReference type="PANTHER" id="PTHR45631">
    <property type="entry name" value="OS07G0107800 PROTEIN-RELATED"/>
    <property type="match status" value="1"/>
</dbReference>
<keyword evidence="14 20" id="KW-0472">Membrane</keyword>
<keyword evidence="5" id="KW-0433">Leucine-rich repeat</keyword>
<evidence type="ECO:0000313" key="23">
    <source>
        <dbReference type="EMBL" id="KXG22379.1"/>
    </source>
</evidence>
<evidence type="ECO:0000256" key="16">
    <source>
        <dbReference type="ARBA" id="ARBA00047899"/>
    </source>
</evidence>
<evidence type="ECO:0000256" key="12">
    <source>
        <dbReference type="ARBA" id="ARBA00022840"/>
    </source>
</evidence>
<evidence type="ECO:0000256" key="20">
    <source>
        <dbReference type="SAM" id="Phobius"/>
    </source>
</evidence>
<feature type="compositionally biased region" description="Polar residues" evidence="19">
    <location>
        <begin position="568"/>
        <end position="580"/>
    </location>
</feature>
<dbReference type="PROSITE" id="PS00108">
    <property type="entry name" value="PROTEIN_KINASE_ST"/>
    <property type="match status" value="1"/>
</dbReference>
<evidence type="ECO:0000256" key="2">
    <source>
        <dbReference type="ARBA" id="ARBA00012513"/>
    </source>
</evidence>